<dbReference type="PANTHER" id="PTHR24299:SF52">
    <property type="entry name" value="CYTOCHROME P450"/>
    <property type="match status" value="1"/>
</dbReference>
<keyword evidence="1" id="KW-0560">Oxidoreductase</keyword>
<dbReference type="Gene3D" id="1.10.630.10">
    <property type="entry name" value="Cytochrome P450"/>
    <property type="match status" value="1"/>
</dbReference>
<evidence type="ECO:0000313" key="2">
    <source>
        <dbReference type="Proteomes" id="UP000215914"/>
    </source>
</evidence>
<sequence>MITLFLLLVSIFYLVYIMLNKFLSSNQPPLPPGPTPLPYIGSIISMLRNKPTFRWIHRMMDEMNTNILCIRVGKVHVIAVSDPEIALEFLKDTNGIFSSRPDTMSAYLTSDGYLNTALAPMGDHWKKMKKLLFNEILSGARHKWLLNKRSEEYDNIVRYFMCTFAYGCSCVRMSIECKMSSEQMTRV</sequence>
<dbReference type="PANTHER" id="PTHR24299">
    <property type="entry name" value="CYTOCHROME P450 FAMILY 1"/>
    <property type="match status" value="1"/>
</dbReference>
<reference evidence="1" key="2">
    <citation type="submission" date="2020-06" db="EMBL/GenBank/DDBJ databases">
        <title>Helianthus annuus Genome sequencing and assembly Release 2.</title>
        <authorList>
            <person name="Gouzy J."/>
            <person name="Langlade N."/>
            <person name="Munos S."/>
        </authorList>
    </citation>
    <scope>NUCLEOTIDE SEQUENCE</scope>
    <source>
        <tissue evidence="1">Leaves</tissue>
    </source>
</reference>
<dbReference type="EMBL" id="MNCJ02000317">
    <property type="protein sequence ID" value="KAF5818709.1"/>
    <property type="molecule type" value="Genomic_DNA"/>
</dbReference>
<proteinExistence type="predicted"/>
<reference evidence="1" key="1">
    <citation type="journal article" date="2017" name="Nature">
        <title>The sunflower genome provides insights into oil metabolism, flowering and Asterid evolution.</title>
        <authorList>
            <person name="Badouin H."/>
            <person name="Gouzy J."/>
            <person name="Grassa C.J."/>
            <person name="Murat F."/>
            <person name="Staton S.E."/>
            <person name="Cottret L."/>
            <person name="Lelandais-Briere C."/>
            <person name="Owens G.L."/>
            <person name="Carrere S."/>
            <person name="Mayjonade B."/>
            <person name="Legrand L."/>
            <person name="Gill N."/>
            <person name="Kane N.C."/>
            <person name="Bowers J.E."/>
            <person name="Hubner S."/>
            <person name="Bellec A."/>
            <person name="Berard A."/>
            <person name="Berges H."/>
            <person name="Blanchet N."/>
            <person name="Boniface M.C."/>
            <person name="Brunel D."/>
            <person name="Catrice O."/>
            <person name="Chaidir N."/>
            <person name="Claudel C."/>
            <person name="Donnadieu C."/>
            <person name="Faraut T."/>
            <person name="Fievet G."/>
            <person name="Helmstetter N."/>
            <person name="King M."/>
            <person name="Knapp S.J."/>
            <person name="Lai Z."/>
            <person name="Le Paslier M.C."/>
            <person name="Lippi Y."/>
            <person name="Lorenzon L."/>
            <person name="Mandel J.R."/>
            <person name="Marage G."/>
            <person name="Marchand G."/>
            <person name="Marquand E."/>
            <person name="Bret-Mestries E."/>
            <person name="Morien E."/>
            <person name="Nambeesan S."/>
            <person name="Nguyen T."/>
            <person name="Pegot-Espagnet P."/>
            <person name="Pouilly N."/>
            <person name="Raftis F."/>
            <person name="Sallet E."/>
            <person name="Schiex T."/>
            <person name="Thomas J."/>
            <person name="Vandecasteele C."/>
            <person name="Vares D."/>
            <person name="Vear F."/>
            <person name="Vautrin S."/>
            <person name="Crespi M."/>
            <person name="Mangin B."/>
            <person name="Burke J.M."/>
            <person name="Salse J."/>
            <person name="Munos S."/>
            <person name="Vincourt P."/>
            <person name="Rieseberg L.H."/>
            <person name="Langlade N.B."/>
        </authorList>
    </citation>
    <scope>NUCLEOTIDE SEQUENCE</scope>
    <source>
        <tissue evidence="1">Leaves</tissue>
    </source>
</reference>
<gene>
    <name evidence="1" type="ORF">HanXRQr2_Chr02g0069221</name>
</gene>
<keyword evidence="2" id="KW-1185">Reference proteome</keyword>
<dbReference type="Proteomes" id="UP000215914">
    <property type="component" value="Unassembled WGS sequence"/>
</dbReference>
<dbReference type="AlphaFoldDB" id="A0A9K3JP99"/>
<dbReference type="InterPro" id="IPR036396">
    <property type="entry name" value="Cyt_P450_sf"/>
</dbReference>
<name>A0A9K3JP99_HELAN</name>
<dbReference type="GO" id="GO:0102001">
    <property type="term" value="F:isoleucine N-monooxygenase (oxime forming) activity"/>
    <property type="evidence" value="ECO:0007669"/>
    <property type="project" value="UniProtKB-EC"/>
</dbReference>
<dbReference type="GO" id="GO:0020037">
    <property type="term" value="F:heme binding"/>
    <property type="evidence" value="ECO:0007669"/>
    <property type="project" value="InterPro"/>
</dbReference>
<dbReference type="EC" id="1.14.14.39" evidence="1"/>
<accession>A0A9K3JP99</accession>
<dbReference type="Gramene" id="mRNA:HanXRQr2_Chr02g0069221">
    <property type="protein sequence ID" value="CDS:HanXRQr2_Chr02g0069221.1"/>
    <property type="gene ID" value="HanXRQr2_Chr02g0069221"/>
</dbReference>
<dbReference type="SUPFAM" id="SSF48264">
    <property type="entry name" value="Cytochrome P450"/>
    <property type="match status" value="1"/>
</dbReference>
<protein>
    <submittedName>
        <fullName evidence="1">Isoleucine N-monooxygenase</fullName>
        <ecNumber evidence="1">1.14.14.39</ecNumber>
    </submittedName>
</protein>
<dbReference type="GO" id="GO:0005506">
    <property type="term" value="F:iron ion binding"/>
    <property type="evidence" value="ECO:0007669"/>
    <property type="project" value="InterPro"/>
</dbReference>
<evidence type="ECO:0000313" key="1">
    <source>
        <dbReference type="EMBL" id="KAF5818709.1"/>
    </source>
</evidence>
<organism evidence="1 2">
    <name type="scientific">Helianthus annuus</name>
    <name type="common">Common sunflower</name>
    <dbReference type="NCBI Taxonomy" id="4232"/>
    <lineage>
        <taxon>Eukaryota</taxon>
        <taxon>Viridiplantae</taxon>
        <taxon>Streptophyta</taxon>
        <taxon>Embryophyta</taxon>
        <taxon>Tracheophyta</taxon>
        <taxon>Spermatophyta</taxon>
        <taxon>Magnoliopsida</taxon>
        <taxon>eudicotyledons</taxon>
        <taxon>Gunneridae</taxon>
        <taxon>Pentapetalae</taxon>
        <taxon>asterids</taxon>
        <taxon>campanulids</taxon>
        <taxon>Asterales</taxon>
        <taxon>Asteraceae</taxon>
        <taxon>Asteroideae</taxon>
        <taxon>Heliantheae alliance</taxon>
        <taxon>Heliantheae</taxon>
        <taxon>Helianthus</taxon>
    </lineage>
</organism>
<dbReference type="Pfam" id="PF00067">
    <property type="entry name" value="p450"/>
    <property type="match status" value="1"/>
</dbReference>
<comment type="caution">
    <text evidence="1">The sequence shown here is derived from an EMBL/GenBank/DDBJ whole genome shotgun (WGS) entry which is preliminary data.</text>
</comment>
<dbReference type="InterPro" id="IPR001128">
    <property type="entry name" value="Cyt_P450"/>
</dbReference>